<dbReference type="Gene3D" id="3.30.1890.10">
    <property type="entry name" value="FepE-like"/>
    <property type="match status" value="1"/>
</dbReference>
<dbReference type="SUPFAM" id="SSF160355">
    <property type="entry name" value="Bacterial polysaccharide co-polymerase-like"/>
    <property type="match status" value="1"/>
</dbReference>
<keyword evidence="3 6" id="KW-0812">Transmembrane</keyword>
<feature type="non-terminal residue" evidence="8">
    <location>
        <position position="326"/>
    </location>
</feature>
<evidence type="ECO:0000256" key="2">
    <source>
        <dbReference type="ARBA" id="ARBA00022475"/>
    </source>
</evidence>
<dbReference type="PANTHER" id="PTHR32309">
    <property type="entry name" value="TYROSINE-PROTEIN KINASE"/>
    <property type="match status" value="1"/>
</dbReference>
<reference evidence="8" key="1">
    <citation type="submission" date="2018-05" db="EMBL/GenBank/DDBJ databases">
        <authorList>
            <person name="Lanie J.A."/>
            <person name="Ng W.-L."/>
            <person name="Kazmierczak K.M."/>
            <person name="Andrzejewski T.M."/>
            <person name="Davidsen T.M."/>
            <person name="Wayne K.J."/>
            <person name="Tettelin H."/>
            <person name="Glass J.I."/>
            <person name="Rusch D."/>
            <person name="Podicherti R."/>
            <person name="Tsui H.-C.T."/>
            <person name="Winkler M.E."/>
        </authorList>
    </citation>
    <scope>NUCLEOTIDE SEQUENCE</scope>
</reference>
<evidence type="ECO:0000256" key="5">
    <source>
        <dbReference type="ARBA" id="ARBA00023136"/>
    </source>
</evidence>
<feature type="transmembrane region" description="Helical" evidence="6">
    <location>
        <begin position="300"/>
        <end position="323"/>
    </location>
</feature>
<comment type="subcellular location">
    <subcellularLocation>
        <location evidence="1">Cell membrane</location>
        <topology evidence="1">Multi-pass membrane protein</topology>
    </subcellularLocation>
</comment>
<evidence type="ECO:0000256" key="4">
    <source>
        <dbReference type="ARBA" id="ARBA00022989"/>
    </source>
</evidence>
<dbReference type="InterPro" id="IPR003856">
    <property type="entry name" value="LPS_length_determ_N"/>
</dbReference>
<dbReference type="PANTHER" id="PTHR32309:SF13">
    <property type="entry name" value="FERRIC ENTEROBACTIN TRANSPORT PROTEIN FEPE"/>
    <property type="match status" value="1"/>
</dbReference>
<protein>
    <recommendedName>
        <fullName evidence="7">Polysaccharide chain length determinant N-terminal domain-containing protein</fullName>
    </recommendedName>
</protein>
<dbReference type="GO" id="GO:0005886">
    <property type="term" value="C:plasma membrane"/>
    <property type="evidence" value="ECO:0007669"/>
    <property type="project" value="UniProtKB-SubCell"/>
</dbReference>
<feature type="non-terminal residue" evidence="8">
    <location>
        <position position="1"/>
    </location>
</feature>
<evidence type="ECO:0000259" key="7">
    <source>
        <dbReference type="Pfam" id="PF02706"/>
    </source>
</evidence>
<feature type="domain" description="Polysaccharide chain length determinant N-terminal" evidence="7">
    <location>
        <begin position="1"/>
        <end position="83"/>
    </location>
</feature>
<dbReference type="GO" id="GO:0004713">
    <property type="term" value="F:protein tyrosine kinase activity"/>
    <property type="evidence" value="ECO:0007669"/>
    <property type="project" value="TreeGrafter"/>
</dbReference>
<dbReference type="EMBL" id="UINC01118307">
    <property type="protein sequence ID" value="SVC91351.1"/>
    <property type="molecule type" value="Genomic_DNA"/>
</dbReference>
<sequence>KKWLVIAVTAIAALGSVVYALQQPPIYKAEALLLPPKAKDVQSLNVQEVQGVQLVQVVTAAGAFAAFKNNLSSRSLQKKFIDEQGLMDILAPDRTPETRDIEILESFAKMIKIEHVKRALENEKGMSVSMESDDPEFAANLVNDYISFFDTETILALSAAARNSLAGQIRDIEYTIASKRQMAKQRREDTILRYEEAAEIAGKLGVRDRVDTTNVVQNNQLNISKSSTPLYYRGYRALNAEINILKNRKSDDPFISGLRDLQEKLALLHSIKIEAEGMHAVTVDQAAYPPKNRIKPNRRLIVSLGTVVGLFLGIFLVFFVSFVQKQ</sequence>
<accession>A0A382R446</accession>
<evidence type="ECO:0000256" key="6">
    <source>
        <dbReference type="SAM" id="Phobius"/>
    </source>
</evidence>
<dbReference type="InterPro" id="IPR050445">
    <property type="entry name" value="Bact_polysacc_biosynth/exp"/>
</dbReference>
<keyword evidence="2" id="KW-1003">Cell membrane</keyword>
<keyword evidence="4 6" id="KW-1133">Transmembrane helix</keyword>
<gene>
    <name evidence="8" type="ORF">METZ01_LOCUS344205</name>
</gene>
<organism evidence="8">
    <name type="scientific">marine metagenome</name>
    <dbReference type="NCBI Taxonomy" id="408172"/>
    <lineage>
        <taxon>unclassified sequences</taxon>
        <taxon>metagenomes</taxon>
        <taxon>ecological metagenomes</taxon>
    </lineage>
</organism>
<proteinExistence type="predicted"/>
<dbReference type="Pfam" id="PF02706">
    <property type="entry name" value="Wzz"/>
    <property type="match status" value="1"/>
</dbReference>
<dbReference type="AlphaFoldDB" id="A0A382R446"/>
<evidence type="ECO:0000256" key="1">
    <source>
        <dbReference type="ARBA" id="ARBA00004651"/>
    </source>
</evidence>
<keyword evidence="5 6" id="KW-0472">Membrane</keyword>
<evidence type="ECO:0000313" key="8">
    <source>
        <dbReference type="EMBL" id="SVC91351.1"/>
    </source>
</evidence>
<name>A0A382R446_9ZZZZ</name>
<evidence type="ECO:0000256" key="3">
    <source>
        <dbReference type="ARBA" id="ARBA00022692"/>
    </source>
</evidence>